<accession>A0A0G0HY27</accession>
<dbReference type="InterPro" id="IPR006311">
    <property type="entry name" value="TAT_signal"/>
</dbReference>
<dbReference type="Pfam" id="PF10518">
    <property type="entry name" value="TAT_signal"/>
    <property type="match status" value="1"/>
</dbReference>
<dbReference type="PROSITE" id="PS51318">
    <property type="entry name" value="TAT"/>
    <property type="match status" value="1"/>
</dbReference>
<protein>
    <submittedName>
        <fullName evidence="1">Uncharacterized protein</fullName>
    </submittedName>
</protein>
<evidence type="ECO:0000313" key="1">
    <source>
        <dbReference type="EMBL" id="KKQ48048.1"/>
    </source>
</evidence>
<reference evidence="1 2" key="1">
    <citation type="journal article" date="2015" name="Nature">
        <title>rRNA introns, odd ribosomes, and small enigmatic genomes across a large radiation of phyla.</title>
        <authorList>
            <person name="Brown C.T."/>
            <person name="Hug L.A."/>
            <person name="Thomas B.C."/>
            <person name="Sharon I."/>
            <person name="Castelle C.J."/>
            <person name="Singh A."/>
            <person name="Wilkins M.J."/>
            <person name="Williams K.H."/>
            <person name="Banfield J.F."/>
        </authorList>
    </citation>
    <scope>NUCLEOTIDE SEQUENCE [LARGE SCALE GENOMIC DNA]</scope>
</reference>
<dbReference type="Proteomes" id="UP000034366">
    <property type="component" value="Unassembled WGS sequence"/>
</dbReference>
<organism evidence="1 2">
    <name type="scientific">Candidatus Woesebacteria bacterium GW2011_GWD1_38_10</name>
    <dbReference type="NCBI Taxonomy" id="1618592"/>
    <lineage>
        <taxon>Bacteria</taxon>
        <taxon>Candidatus Woeseibacteriota</taxon>
    </lineage>
</organism>
<dbReference type="NCBIfam" id="TIGR01409">
    <property type="entry name" value="TAT_signal_seq"/>
    <property type="match status" value="1"/>
</dbReference>
<dbReference type="AlphaFoldDB" id="A0A0G0HY27"/>
<name>A0A0G0HY27_9BACT</name>
<evidence type="ECO:0000313" key="2">
    <source>
        <dbReference type="Proteomes" id="UP000034366"/>
    </source>
</evidence>
<dbReference type="InterPro" id="IPR019546">
    <property type="entry name" value="TAT_signal_bac_arc"/>
</dbReference>
<gene>
    <name evidence="1" type="ORF">US67_C0043G0003</name>
</gene>
<comment type="caution">
    <text evidence="1">The sequence shown here is derived from an EMBL/GenBank/DDBJ whole genome shotgun (WGS) entry which is preliminary data.</text>
</comment>
<proteinExistence type="predicted"/>
<sequence>MIDRPSRRDFLKTALVTTAASLFAVRAASSHFGEDSKDILEDDLWGTYRMGRAGIGEIQGVRTANIEDKLRDKILDTAKDIGIGSPKLVVPEIIGDNRNVLTPLVWDLKNKKVSDRWSVWSFDKNKELVPIESDNSKDIFFVQMYKNTYDGSPVIGPTRFTSTEPFISFVQNWGWQINLPYRDIDPRQTTVPLNNIQRDLQEFLTG</sequence>
<dbReference type="EMBL" id="LBTW01000043">
    <property type="protein sequence ID" value="KKQ48048.1"/>
    <property type="molecule type" value="Genomic_DNA"/>
</dbReference>